<comment type="similarity">
    <text evidence="1">Belongs to the protein-tyrosine phosphatase family. Non-receptor class myotubularin subfamily.</text>
</comment>
<dbReference type="CTD" id="10903"/>
<organism evidence="4 5">
    <name type="scientific">Aythya fuligula</name>
    <name type="common">Tufted duck</name>
    <name type="synonym">Anas fuligula</name>
    <dbReference type="NCBI Taxonomy" id="219594"/>
    <lineage>
        <taxon>Eukaryota</taxon>
        <taxon>Metazoa</taxon>
        <taxon>Chordata</taxon>
        <taxon>Craniata</taxon>
        <taxon>Vertebrata</taxon>
        <taxon>Euteleostomi</taxon>
        <taxon>Archelosauria</taxon>
        <taxon>Archosauria</taxon>
        <taxon>Dinosauria</taxon>
        <taxon>Saurischia</taxon>
        <taxon>Theropoda</taxon>
        <taxon>Coelurosauria</taxon>
        <taxon>Aves</taxon>
        <taxon>Neognathae</taxon>
        <taxon>Galloanserae</taxon>
        <taxon>Anseriformes</taxon>
        <taxon>Anatidae</taxon>
        <taxon>Aythyinae</taxon>
        <taxon>Aythya</taxon>
    </lineage>
</organism>
<dbReference type="InterPro" id="IPR010569">
    <property type="entry name" value="Myotubularin-like_Pase_dom"/>
</dbReference>
<evidence type="ECO:0000259" key="3">
    <source>
        <dbReference type="PROSITE" id="PS51339"/>
    </source>
</evidence>
<evidence type="ECO:0000256" key="1">
    <source>
        <dbReference type="ARBA" id="ARBA00007471"/>
    </source>
</evidence>
<dbReference type="GO" id="GO:0046856">
    <property type="term" value="P:phosphatidylinositol dephosphorylation"/>
    <property type="evidence" value="ECO:0007669"/>
    <property type="project" value="TreeGrafter"/>
</dbReference>
<dbReference type="GeneID" id="116499565"/>
<dbReference type="SUPFAM" id="SSF50729">
    <property type="entry name" value="PH domain-like"/>
    <property type="match status" value="1"/>
</dbReference>
<feature type="compositionally biased region" description="Polar residues" evidence="2">
    <location>
        <begin position="570"/>
        <end position="582"/>
    </location>
</feature>
<dbReference type="KEGG" id="aful:116499565"/>
<dbReference type="InParanoid" id="A0A6J3EE72"/>
<evidence type="ECO:0000313" key="5">
    <source>
        <dbReference type="RefSeq" id="XP_032060207.1"/>
    </source>
</evidence>
<protein>
    <submittedName>
        <fullName evidence="5">Myotubularin-related protein 11</fullName>
    </submittedName>
</protein>
<feature type="region of interest" description="Disordered" evidence="2">
    <location>
        <begin position="1"/>
        <end position="52"/>
    </location>
</feature>
<dbReference type="PANTHER" id="PTHR10807">
    <property type="entry name" value="MYOTUBULARIN-RELATED"/>
    <property type="match status" value="1"/>
</dbReference>
<feature type="compositionally biased region" description="Low complexity" evidence="2">
    <location>
        <begin position="593"/>
        <end position="607"/>
    </location>
</feature>
<feature type="region of interest" description="Disordered" evidence="2">
    <location>
        <begin position="511"/>
        <end position="532"/>
    </location>
</feature>
<evidence type="ECO:0000256" key="2">
    <source>
        <dbReference type="SAM" id="MobiDB-lite"/>
    </source>
</evidence>
<dbReference type="RefSeq" id="XP_032060207.1">
    <property type="nucleotide sequence ID" value="XM_032204316.1"/>
</dbReference>
<dbReference type="PANTHER" id="PTHR10807:SF51">
    <property type="entry name" value="MYOTUBULARIN-RELATED PROTEIN 11"/>
    <property type="match status" value="1"/>
</dbReference>
<feature type="region of interest" description="Disordered" evidence="2">
    <location>
        <begin position="555"/>
        <end position="607"/>
    </location>
</feature>
<feature type="domain" description="Myotubularin phosphatase" evidence="3">
    <location>
        <begin position="225"/>
        <end position="590"/>
    </location>
</feature>
<accession>A0A6J3EE72</accession>
<proteinExistence type="inferred from homology"/>
<feature type="compositionally biased region" description="Pro residues" evidence="2">
    <location>
        <begin position="16"/>
        <end position="30"/>
    </location>
</feature>
<dbReference type="InterPro" id="IPR030564">
    <property type="entry name" value="Myotubularin"/>
</dbReference>
<keyword evidence="4" id="KW-1185">Reference proteome</keyword>
<name>A0A6J3EE72_AYTFU</name>
<dbReference type="InterPro" id="IPR029021">
    <property type="entry name" value="Prot-tyrosine_phosphatase-like"/>
</dbReference>
<gene>
    <name evidence="5" type="primary">MTMR11</name>
</gene>
<dbReference type="Pfam" id="PF06602">
    <property type="entry name" value="Myotub-related"/>
    <property type="match status" value="2"/>
</dbReference>
<feature type="compositionally biased region" description="Acidic residues" evidence="2">
    <location>
        <begin position="198"/>
        <end position="218"/>
    </location>
</feature>
<dbReference type="GO" id="GO:0005737">
    <property type="term" value="C:cytoplasm"/>
    <property type="evidence" value="ECO:0007669"/>
    <property type="project" value="TreeGrafter"/>
</dbReference>
<dbReference type="GO" id="GO:0016020">
    <property type="term" value="C:membrane"/>
    <property type="evidence" value="ECO:0007669"/>
    <property type="project" value="TreeGrafter"/>
</dbReference>
<dbReference type="SUPFAM" id="SSF52799">
    <property type="entry name" value="(Phosphotyrosine protein) phosphatases II"/>
    <property type="match status" value="1"/>
</dbReference>
<dbReference type="PROSITE" id="PS51339">
    <property type="entry name" value="PPASE_MYOTUBULARIN"/>
    <property type="match status" value="1"/>
</dbReference>
<dbReference type="AlphaFoldDB" id="A0A6J3EE72"/>
<sequence>MPGGPRAAETGRLLPPRAPRSPSRPVPVPPGRAKSSAMNGERGGSRSAFPGLPGEVVLEEAAGVRLRCREGDGSVPGTLVCTNLRVAFLAAPGHGVQPPGSVAPLQSEHNVALPCIRKLVAGSSFTKAKVLTAASSLKFIPEELLIFCRDFRLLRFHFHENGLAPQAYRVANAIAQARETATWPWDSGDGSSWAETKPEEEEEDEEEEEEEEGDDEEGSAPTLLFESLPDWEKELKRQGAAGWRVSAINERFDMAPSLPRYLWVPSGLLDHDLKRTFAHFEERRVPRLCWHHPGGSDLLRSAGFHAASEPGSEDVRCLEVLLRAGRGPCVLADTAELPTLADIQLAHLKLWALCLHGAAPEEKWLSALEATRWLDHVRACLRKAVEVASLLAGRRCCVLLQEPSDRDLNCLLASLVQLLADPHARTLPGFQSLVQREWVAAGHPFPRRLGLRRGSPREEAPVFPLFLDCTWQLVRQFPAAFGFTEAFLLALHDGAFQPYCGTFLFTCQRQRGRGGPRQPRSQTYTPVNGCWDPPPGSRLPPVWDWALRYSPQQRARFRNPAGGGGGTLSPPDTESPQTTATPPDSWPGALGLGSPPRARATGPAAGSLCSHRGRALLGAQRHASIGDTLSRYGRGGDPRARLGCRGCEEEKGGSERRQPPAVHFYRGLCRDLACTRRFALFIAIYVGELNKVALRALWRGSE</sequence>
<reference evidence="5" key="1">
    <citation type="submission" date="2025-08" db="UniProtKB">
        <authorList>
            <consortium name="RefSeq"/>
        </authorList>
    </citation>
    <scope>IDENTIFICATION</scope>
    <source>
        <tissue evidence="5">Lung</tissue>
    </source>
</reference>
<evidence type="ECO:0000313" key="4">
    <source>
        <dbReference type="Proteomes" id="UP000504639"/>
    </source>
</evidence>
<dbReference type="Proteomes" id="UP000504639">
    <property type="component" value="Chromosome 28"/>
</dbReference>
<feature type="region of interest" description="Disordered" evidence="2">
    <location>
        <begin position="181"/>
        <end position="222"/>
    </location>
</feature>